<feature type="domain" description="Sodium/calcium exchanger membrane region" evidence="6">
    <location>
        <begin position="4"/>
        <end position="143"/>
    </location>
</feature>
<comment type="caution">
    <text evidence="7">The sequence shown here is derived from an EMBL/GenBank/DDBJ whole genome shotgun (WGS) entry which is preliminary data.</text>
</comment>
<feature type="transmembrane region" description="Helical" evidence="5">
    <location>
        <begin position="98"/>
        <end position="118"/>
    </location>
</feature>
<dbReference type="InterPro" id="IPR004481">
    <property type="entry name" value="K/Na/Ca-exchanger"/>
</dbReference>
<keyword evidence="2 5" id="KW-0812">Transmembrane</keyword>
<name>A0ABT6XEX9_9GAMM</name>
<protein>
    <submittedName>
        <fullName evidence="7">Calcium/sodium antiporter</fullName>
    </submittedName>
</protein>
<sequence>MLEAIGWFVLGLVLLALGGDSIVKGSSGLAQRLGASPFVAGLILVAFGTSLPELAVNLQAVMRNQSAIALGNAVGSNVANFGLTLGAAALVAPLTVRWRALAPLLLVLLLGTLLLVLLGLDGTLSRIEGLIMLVAFLIVIAVAAVRTRRESPELQDAIATFAHTSTDLWLNLLRFAIAAVLLYFGSRMVVRSAPTIGAGLGMAPLLTGLLPVAIGTALPEVAAAISAARRGHGDIVVGHVIGSSLFNLLVIVGGMAAIGGAVALPESFVRFELPAAAVFAVMLYPMLRGDLHISKNEGAALLIAFLAWVAFEVVTMQH</sequence>
<evidence type="ECO:0000256" key="5">
    <source>
        <dbReference type="SAM" id="Phobius"/>
    </source>
</evidence>
<feature type="transmembrane region" description="Helical" evidence="5">
    <location>
        <begin position="202"/>
        <end position="225"/>
    </location>
</feature>
<evidence type="ECO:0000313" key="7">
    <source>
        <dbReference type="EMBL" id="MDI9238690.1"/>
    </source>
</evidence>
<accession>A0ABT6XEX9</accession>
<feature type="transmembrane region" description="Helical" evidence="5">
    <location>
        <begin position="299"/>
        <end position="316"/>
    </location>
</feature>
<proteinExistence type="predicted"/>
<dbReference type="NCBIfam" id="TIGR00367">
    <property type="entry name" value="calcium/sodium antiporter"/>
    <property type="match status" value="1"/>
</dbReference>
<feature type="transmembrane region" description="Helical" evidence="5">
    <location>
        <begin position="68"/>
        <end position="92"/>
    </location>
</feature>
<feature type="transmembrane region" description="Helical" evidence="5">
    <location>
        <begin position="168"/>
        <end position="190"/>
    </location>
</feature>
<feature type="domain" description="Sodium/calcium exchanger membrane region" evidence="6">
    <location>
        <begin position="172"/>
        <end position="311"/>
    </location>
</feature>
<evidence type="ECO:0000256" key="2">
    <source>
        <dbReference type="ARBA" id="ARBA00022692"/>
    </source>
</evidence>
<feature type="transmembrane region" description="Helical" evidence="5">
    <location>
        <begin position="245"/>
        <end position="264"/>
    </location>
</feature>
<reference evidence="7 8" key="1">
    <citation type="submission" date="2023-05" db="EMBL/GenBank/DDBJ databases">
        <title>Lysobacter sp. strain LF1 Genome sequencing and assembly.</title>
        <authorList>
            <person name="Jung Y."/>
        </authorList>
    </citation>
    <scope>NUCLEOTIDE SEQUENCE [LARGE SCALE GENOMIC DNA]</scope>
    <source>
        <strain evidence="7 8">LF1</strain>
    </source>
</reference>
<keyword evidence="8" id="KW-1185">Reference proteome</keyword>
<feature type="transmembrane region" description="Helical" evidence="5">
    <location>
        <begin position="35"/>
        <end position="56"/>
    </location>
</feature>
<organism evidence="7 8">
    <name type="scientific">Lysobacter stagni</name>
    <dbReference type="NCBI Taxonomy" id="3045172"/>
    <lineage>
        <taxon>Bacteria</taxon>
        <taxon>Pseudomonadati</taxon>
        <taxon>Pseudomonadota</taxon>
        <taxon>Gammaproteobacteria</taxon>
        <taxon>Lysobacterales</taxon>
        <taxon>Lysobacteraceae</taxon>
        <taxon>Lysobacter</taxon>
    </lineage>
</organism>
<evidence type="ECO:0000256" key="1">
    <source>
        <dbReference type="ARBA" id="ARBA00004141"/>
    </source>
</evidence>
<dbReference type="InterPro" id="IPR044880">
    <property type="entry name" value="NCX_ion-bd_dom_sf"/>
</dbReference>
<dbReference type="RefSeq" id="WP_283212138.1">
    <property type="nucleotide sequence ID" value="NZ_JASGBI010000001.1"/>
</dbReference>
<keyword evidence="4 5" id="KW-0472">Membrane</keyword>
<evidence type="ECO:0000259" key="6">
    <source>
        <dbReference type="Pfam" id="PF01699"/>
    </source>
</evidence>
<dbReference type="Gene3D" id="1.20.1420.30">
    <property type="entry name" value="NCX, central ion-binding region"/>
    <property type="match status" value="1"/>
</dbReference>
<dbReference type="Pfam" id="PF01699">
    <property type="entry name" value="Na_Ca_ex"/>
    <property type="match status" value="2"/>
</dbReference>
<comment type="subcellular location">
    <subcellularLocation>
        <location evidence="1">Membrane</location>
        <topology evidence="1">Multi-pass membrane protein</topology>
    </subcellularLocation>
</comment>
<dbReference type="InterPro" id="IPR004837">
    <property type="entry name" value="NaCa_Exmemb"/>
</dbReference>
<dbReference type="Proteomes" id="UP001321580">
    <property type="component" value="Unassembled WGS sequence"/>
</dbReference>
<evidence type="ECO:0000256" key="3">
    <source>
        <dbReference type="ARBA" id="ARBA00022989"/>
    </source>
</evidence>
<dbReference type="PANTHER" id="PTHR10846:SF8">
    <property type="entry name" value="INNER MEMBRANE PROTEIN YRBG"/>
    <property type="match status" value="1"/>
</dbReference>
<dbReference type="PANTHER" id="PTHR10846">
    <property type="entry name" value="SODIUM/POTASSIUM/CALCIUM EXCHANGER"/>
    <property type="match status" value="1"/>
</dbReference>
<dbReference type="EMBL" id="JASGBI010000001">
    <property type="protein sequence ID" value="MDI9238690.1"/>
    <property type="molecule type" value="Genomic_DNA"/>
</dbReference>
<gene>
    <name evidence="7" type="ORF">QLQ15_07150</name>
</gene>
<keyword evidence="3 5" id="KW-1133">Transmembrane helix</keyword>
<feature type="transmembrane region" description="Helical" evidence="5">
    <location>
        <begin position="271"/>
        <end position="287"/>
    </location>
</feature>
<feature type="transmembrane region" description="Helical" evidence="5">
    <location>
        <begin position="130"/>
        <end position="148"/>
    </location>
</feature>
<evidence type="ECO:0000256" key="4">
    <source>
        <dbReference type="ARBA" id="ARBA00023136"/>
    </source>
</evidence>
<evidence type="ECO:0000313" key="8">
    <source>
        <dbReference type="Proteomes" id="UP001321580"/>
    </source>
</evidence>